<evidence type="ECO:0000313" key="2">
    <source>
        <dbReference type="Proteomes" id="UP001153331"/>
    </source>
</evidence>
<proteinExistence type="predicted"/>
<accession>A0ACC2HQ41</accession>
<name>A0ACC2HQ41_9PLEO</name>
<protein>
    <submittedName>
        <fullName evidence="1">Uncharacterized protein</fullName>
    </submittedName>
</protein>
<reference evidence="1" key="1">
    <citation type="submission" date="2022-11" db="EMBL/GenBank/DDBJ databases">
        <title>Genome Sequence of Boeremia exigua.</title>
        <authorList>
            <person name="Buettner E."/>
        </authorList>
    </citation>
    <scope>NUCLEOTIDE SEQUENCE</scope>
    <source>
        <strain evidence="1">CU02</strain>
    </source>
</reference>
<organism evidence="1 2">
    <name type="scientific">Boeremia exigua</name>
    <dbReference type="NCBI Taxonomy" id="749465"/>
    <lineage>
        <taxon>Eukaryota</taxon>
        <taxon>Fungi</taxon>
        <taxon>Dikarya</taxon>
        <taxon>Ascomycota</taxon>
        <taxon>Pezizomycotina</taxon>
        <taxon>Dothideomycetes</taxon>
        <taxon>Pleosporomycetidae</taxon>
        <taxon>Pleosporales</taxon>
        <taxon>Pleosporineae</taxon>
        <taxon>Didymellaceae</taxon>
        <taxon>Boeremia</taxon>
    </lineage>
</organism>
<keyword evidence="2" id="KW-1185">Reference proteome</keyword>
<dbReference type="EMBL" id="JAPHNI010001624">
    <property type="protein sequence ID" value="KAJ8105172.1"/>
    <property type="molecule type" value="Genomic_DNA"/>
</dbReference>
<gene>
    <name evidence="1" type="ORF">OPT61_g10341</name>
</gene>
<comment type="caution">
    <text evidence="1">The sequence shown here is derived from an EMBL/GenBank/DDBJ whole genome shotgun (WGS) entry which is preliminary data.</text>
</comment>
<sequence>MAALTAILPVVSRSSCLALELYRLAASSPGEAKDLLKVAKAINSFASILKQVGTIIKEDDQLPSYEALDILEDVTLQSQTVLKQIEVNTELRRHERTTEKDEARSSTDRPRNGSANVTVLAYSAAHLECLRLTLSVLLQSLYAAQSIMWSKLGPTVSPKQAAKAVANEKVQLQTLVIEQQMSILSATVLYDQLPRQDARFLMESDSSQSLVASGRESASPSPSHLYQYQDKYLGSLNTSDSTEEAWLPTVCSVAAPRTELLLEKWTTLPYFDERLHEAERKARSAKHENQQATVESDSEDEEIKQRYGRNGDLSSPQPGSVQPLFTDTASLPIPMPHPRMGSSAPTSPLASPKSSRTMSEFPASPRGSIGSLPVEAAAAVEAKEEDEDLELEIPWTLRTKKWEWRYIDGKVVGSNTSLSPSTAYTDHPGQNWTEVMASWTGAGQDSTHASASRTR</sequence>
<evidence type="ECO:0000313" key="1">
    <source>
        <dbReference type="EMBL" id="KAJ8105172.1"/>
    </source>
</evidence>
<dbReference type="Proteomes" id="UP001153331">
    <property type="component" value="Unassembled WGS sequence"/>
</dbReference>